<feature type="region of interest" description="Disordered" evidence="4">
    <location>
        <begin position="750"/>
        <end position="776"/>
    </location>
</feature>
<sequence>MDSSVENSLDAGSDHDDDDDSEVVHKEIEVFQEDSTALQMAQEEERMLRDLMDKQRASMGLDRDSMLDDAIRILDKVEVERHNDHGKPWKPPPPVTYSTEYWKNWRARVSVDKSNAETPEEIEVREKQQAAERRRNRPPVRAPLPTQFDRRGKKTAPVANFSQPFYNELADPRVKPKKAARRRAEEDGRALKEVKQMMRTFGVDETKYPATSDSLSAAVATATEMPPRKNLDRAIGFSTGTREDWNKVISVGKQPYGNQSGKGNAPPTQYNLQEALKTTLPKAPRTVMMGRPSDKLSQSKTPGAVYDPKINALSSKQPVRNIEFSSNPRFKESKEPKNGEFGAEPGPTTYRIKTTPILDHGVRRFDGLKEFDGGEEQQAPNLRAMRNFGHGCNLQEHILYGQCLDGKCSTRGFWEKRNKVKIGYWRGKKKNLKVAGEEKKDSEKTALHFATIYRDYNLVHKLCMDGLDVDAVDEDGKTPLHIACEKGLARITERLLNNEKYPMVVKVGYVSKRQNPLIDEQDKDGHTPLHLASIGAHRSCCALLIDAGANPDILNDKQMTALDVAGTQALFQALEYYSEMSMARARTDSINMATAAKGRIAGEHGREKDRRLFKTSQARERMMTLEMGNITQRGRTMIQTEKSFPSTKPPSTPSSVVVDLCDDSESDSEAASLALARKLSSPPSSDDAASLALARELQQQDAQQGAASLAASLTLARQLQQQSAPPGSSPGSFRVTLTPGSAAYFSELRRQSDQHRRQCEGPPSAEPYIVTSPDGTKQRLRGASQGWLENSPVVSSSDLDALAQLADLGCPPPPGGRVCANPANRLLLLLLCSWRQHVRNTRLETQAPGSTKWSSCSICTSEMTWLGRKAEKKGIIPMVATTSTAVDSIESLLELGAAATSASFAMLVWMRLNRAGGMGEGGILSTAAIAVFERHLKKAKETDKARRERLGPDHEAIIARGGDAAKKRSGLPNFGNSPFGFVMRAMVTRSPINPDLRHAVLARAHLP</sequence>
<name>A0ABQ6MWG8_9STRA</name>
<feature type="compositionally biased region" description="Basic and acidic residues" evidence="4">
    <location>
        <begin position="122"/>
        <end position="133"/>
    </location>
</feature>
<evidence type="ECO:0000313" key="6">
    <source>
        <dbReference type="Proteomes" id="UP001165060"/>
    </source>
</evidence>
<proteinExistence type="predicted"/>
<dbReference type="PROSITE" id="PS50297">
    <property type="entry name" value="ANK_REP_REGION"/>
    <property type="match status" value="2"/>
</dbReference>
<dbReference type="InterPro" id="IPR002110">
    <property type="entry name" value="Ankyrin_rpt"/>
</dbReference>
<dbReference type="PANTHER" id="PTHR24171">
    <property type="entry name" value="ANKYRIN REPEAT DOMAIN-CONTAINING PROTEIN 39-RELATED"/>
    <property type="match status" value="1"/>
</dbReference>
<dbReference type="PANTHER" id="PTHR24171:SF8">
    <property type="entry name" value="BRCA1-ASSOCIATED RING DOMAIN PROTEIN 1"/>
    <property type="match status" value="1"/>
</dbReference>
<protein>
    <submittedName>
        <fullName evidence="5">Uncharacterized protein</fullName>
    </submittedName>
</protein>
<dbReference type="SMART" id="SM00248">
    <property type="entry name" value="ANK"/>
    <property type="match status" value="3"/>
</dbReference>
<evidence type="ECO:0000256" key="3">
    <source>
        <dbReference type="PROSITE-ProRule" id="PRU00023"/>
    </source>
</evidence>
<dbReference type="InterPro" id="IPR036770">
    <property type="entry name" value="Ankyrin_rpt-contain_sf"/>
</dbReference>
<feature type="region of interest" description="Disordered" evidence="4">
    <location>
        <begin position="112"/>
        <end position="153"/>
    </location>
</feature>
<dbReference type="SUPFAM" id="SSF48403">
    <property type="entry name" value="Ankyrin repeat"/>
    <property type="match status" value="1"/>
</dbReference>
<accession>A0ABQ6MWG8</accession>
<dbReference type="Pfam" id="PF00023">
    <property type="entry name" value="Ank"/>
    <property type="match status" value="1"/>
</dbReference>
<feature type="repeat" description="ANK" evidence="3">
    <location>
        <begin position="442"/>
        <end position="474"/>
    </location>
</feature>
<feature type="repeat" description="ANK" evidence="3">
    <location>
        <begin position="524"/>
        <end position="556"/>
    </location>
</feature>
<feature type="region of interest" description="Disordered" evidence="4">
    <location>
        <begin position="285"/>
        <end position="305"/>
    </location>
</feature>
<dbReference type="Proteomes" id="UP001165060">
    <property type="component" value="Unassembled WGS sequence"/>
</dbReference>
<feature type="repeat" description="ANK" evidence="3">
    <location>
        <begin position="475"/>
        <end position="498"/>
    </location>
</feature>
<evidence type="ECO:0000313" key="5">
    <source>
        <dbReference type="EMBL" id="GMI34058.1"/>
    </source>
</evidence>
<evidence type="ECO:0000256" key="4">
    <source>
        <dbReference type="SAM" id="MobiDB-lite"/>
    </source>
</evidence>
<keyword evidence="2 3" id="KW-0040">ANK repeat</keyword>
<keyword evidence="6" id="KW-1185">Reference proteome</keyword>
<dbReference type="Pfam" id="PF12796">
    <property type="entry name" value="Ank_2"/>
    <property type="match status" value="1"/>
</dbReference>
<keyword evidence="1" id="KW-0677">Repeat</keyword>
<comment type="caution">
    <text evidence="5">The sequence shown here is derived from an EMBL/GenBank/DDBJ whole genome shotgun (WGS) entry which is preliminary data.</text>
</comment>
<dbReference type="EMBL" id="BRYB01000615">
    <property type="protein sequence ID" value="GMI34058.1"/>
    <property type="molecule type" value="Genomic_DNA"/>
</dbReference>
<gene>
    <name evidence="5" type="ORF">TeGR_g9274</name>
</gene>
<dbReference type="Gene3D" id="1.25.40.20">
    <property type="entry name" value="Ankyrin repeat-containing domain"/>
    <property type="match status" value="1"/>
</dbReference>
<reference evidence="5 6" key="1">
    <citation type="journal article" date="2023" name="Commun. Biol.">
        <title>Genome analysis of Parmales, the sister group of diatoms, reveals the evolutionary specialization of diatoms from phago-mixotrophs to photoautotrophs.</title>
        <authorList>
            <person name="Ban H."/>
            <person name="Sato S."/>
            <person name="Yoshikawa S."/>
            <person name="Yamada K."/>
            <person name="Nakamura Y."/>
            <person name="Ichinomiya M."/>
            <person name="Sato N."/>
            <person name="Blanc-Mathieu R."/>
            <person name="Endo H."/>
            <person name="Kuwata A."/>
            <person name="Ogata H."/>
        </authorList>
    </citation>
    <scope>NUCLEOTIDE SEQUENCE [LARGE SCALE GENOMIC DNA]</scope>
</reference>
<feature type="region of interest" description="Disordered" evidence="4">
    <location>
        <begin position="326"/>
        <end position="352"/>
    </location>
</feature>
<feature type="region of interest" description="Disordered" evidence="4">
    <location>
        <begin position="1"/>
        <end position="23"/>
    </location>
</feature>
<evidence type="ECO:0000256" key="1">
    <source>
        <dbReference type="ARBA" id="ARBA00022737"/>
    </source>
</evidence>
<feature type="compositionally biased region" description="Basic and acidic residues" evidence="4">
    <location>
        <begin position="329"/>
        <end position="338"/>
    </location>
</feature>
<feature type="compositionally biased region" description="Basic and acidic residues" evidence="4">
    <location>
        <begin position="750"/>
        <end position="759"/>
    </location>
</feature>
<organism evidence="5 6">
    <name type="scientific">Tetraparma gracilis</name>
    <dbReference type="NCBI Taxonomy" id="2962635"/>
    <lineage>
        <taxon>Eukaryota</taxon>
        <taxon>Sar</taxon>
        <taxon>Stramenopiles</taxon>
        <taxon>Ochrophyta</taxon>
        <taxon>Bolidophyceae</taxon>
        <taxon>Parmales</taxon>
        <taxon>Triparmaceae</taxon>
        <taxon>Tetraparma</taxon>
    </lineage>
</organism>
<dbReference type="PROSITE" id="PS50088">
    <property type="entry name" value="ANK_REPEAT"/>
    <property type="match status" value="3"/>
</dbReference>
<evidence type="ECO:0000256" key="2">
    <source>
        <dbReference type="ARBA" id="ARBA00023043"/>
    </source>
</evidence>